<dbReference type="Proteomes" id="UP001174997">
    <property type="component" value="Unassembled WGS sequence"/>
</dbReference>
<keyword evidence="3" id="KW-1185">Reference proteome</keyword>
<reference evidence="2" key="1">
    <citation type="submission" date="2023-06" db="EMBL/GenBank/DDBJ databases">
        <title>Genome-scale phylogeny and comparative genomics of the fungal order Sordariales.</title>
        <authorList>
            <consortium name="Lawrence Berkeley National Laboratory"/>
            <person name="Hensen N."/>
            <person name="Bonometti L."/>
            <person name="Westerberg I."/>
            <person name="Brannstrom I.O."/>
            <person name="Guillou S."/>
            <person name="Cros-Aarteil S."/>
            <person name="Calhoun S."/>
            <person name="Haridas S."/>
            <person name="Kuo A."/>
            <person name="Mondo S."/>
            <person name="Pangilinan J."/>
            <person name="Riley R."/>
            <person name="Labutti K."/>
            <person name="Andreopoulos B."/>
            <person name="Lipzen A."/>
            <person name="Chen C."/>
            <person name="Yanf M."/>
            <person name="Daum C."/>
            <person name="Ng V."/>
            <person name="Clum A."/>
            <person name="Steindorff A."/>
            <person name="Ohm R."/>
            <person name="Martin F."/>
            <person name="Silar P."/>
            <person name="Natvig D."/>
            <person name="Lalanne C."/>
            <person name="Gautier V."/>
            <person name="Ament-Velasquez S.L."/>
            <person name="Kruys A."/>
            <person name="Hutchinson M.I."/>
            <person name="Powell A.J."/>
            <person name="Barry K."/>
            <person name="Miller A.N."/>
            <person name="Grigoriev I.V."/>
            <person name="Debuchy R."/>
            <person name="Gladieux P."/>
            <person name="Thoren M.H."/>
            <person name="Johannesson H."/>
        </authorList>
    </citation>
    <scope>NUCLEOTIDE SEQUENCE</scope>
    <source>
        <strain evidence="2">CBS 307.81</strain>
    </source>
</reference>
<comment type="caution">
    <text evidence="2">The sequence shown here is derived from an EMBL/GenBank/DDBJ whole genome shotgun (WGS) entry which is preliminary data.</text>
</comment>
<protein>
    <submittedName>
        <fullName evidence="2">Uncharacterized protein</fullName>
    </submittedName>
</protein>
<evidence type="ECO:0000313" key="3">
    <source>
        <dbReference type="Proteomes" id="UP001174997"/>
    </source>
</evidence>
<name>A0AA39Z6R8_9PEZI</name>
<dbReference type="AlphaFoldDB" id="A0AA39Z6R8"/>
<organism evidence="2 3">
    <name type="scientific">Cercophora samala</name>
    <dbReference type="NCBI Taxonomy" id="330535"/>
    <lineage>
        <taxon>Eukaryota</taxon>
        <taxon>Fungi</taxon>
        <taxon>Dikarya</taxon>
        <taxon>Ascomycota</taxon>
        <taxon>Pezizomycotina</taxon>
        <taxon>Sordariomycetes</taxon>
        <taxon>Sordariomycetidae</taxon>
        <taxon>Sordariales</taxon>
        <taxon>Lasiosphaeriaceae</taxon>
        <taxon>Cercophora</taxon>
    </lineage>
</organism>
<accession>A0AA39Z6R8</accession>
<dbReference type="EMBL" id="JAULSY010000116">
    <property type="protein sequence ID" value="KAK0665121.1"/>
    <property type="molecule type" value="Genomic_DNA"/>
</dbReference>
<sequence length="218" mass="23688">MAATKPTRSSRGVSRATDVLLSPTKSTLPRYRAYTHARNRFFSAFPPDGRFVRIHTPSDKLLCGLHAIVISLRHQHPGLSPSPTLEDLLSVCGSCGFGSGGNLSGDELSLVFSAWGEGTVFDDDDDDNSGSSGGGNASRRRCQLGYLSRYNGPGWEEEAERGEDVPVMMGTKEVDTEEEEGEKGDILRLWVWNDGGWAGGGMGHWEGIRRAGEEEKDV</sequence>
<evidence type="ECO:0000313" key="2">
    <source>
        <dbReference type="EMBL" id="KAK0665121.1"/>
    </source>
</evidence>
<evidence type="ECO:0000256" key="1">
    <source>
        <dbReference type="SAM" id="MobiDB-lite"/>
    </source>
</evidence>
<gene>
    <name evidence="2" type="ORF">QBC41DRAFT_367764</name>
</gene>
<proteinExistence type="predicted"/>
<feature type="region of interest" description="Disordered" evidence="1">
    <location>
        <begin position="153"/>
        <end position="183"/>
    </location>
</feature>